<gene>
    <name evidence="1" type="ORF">BRADI_2g16666v3</name>
</gene>
<dbReference type="Proteomes" id="UP000008810">
    <property type="component" value="Chromosome 2"/>
</dbReference>
<evidence type="ECO:0000313" key="1">
    <source>
        <dbReference type="EMBL" id="PNT70714.1"/>
    </source>
</evidence>
<accession>A0A2K2D8V0</accession>
<reference evidence="2" key="3">
    <citation type="submission" date="2018-08" db="UniProtKB">
        <authorList>
            <consortium name="EnsemblPlants"/>
        </authorList>
    </citation>
    <scope>IDENTIFICATION</scope>
    <source>
        <strain evidence="2">cv. Bd21</strain>
    </source>
</reference>
<evidence type="ECO:0000313" key="2">
    <source>
        <dbReference type="EnsemblPlants" id="PNT70714"/>
    </source>
</evidence>
<protein>
    <submittedName>
        <fullName evidence="1 2">Uncharacterized protein</fullName>
    </submittedName>
</protein>
<reference evidence="1 2" key="1">
    <citation type="journal article" date="2010" name="Nature">
        <title>Genome sequencing and analysis of the model grass Brachypodium distachyon.</title>
        <authorList>
            <consortium name="International Brachypodium Initiative"/>
        </authorList>
    </citation>
    <scope>NUCLEOTIDE SEQUENCE [LARGE SCALE GENOMIC DNA]</scope>
    <source>
        <strain evidence="1 2">Bd21</strain>
    </source>
</reference>
<dbReference type="EnsemblPlants" id="PNT70714">
    <property type="protein sequence ID" value="PNT70714"/>
    <property type="gene ID" value="BRADI_2g16666v3"/>
</dbReference>
<reference evidence="1" key="2">
    <citation type="submission" date="2017-06" db="EMBL/GenBank/DDBJ databases">
        <title>WGS assembly of Brachypodium distachyon.</title>
        <authorList>
            <consortium name="The International Brachypodium Initiative"/>
            <person name="Lucas S."/>
            <person name="Harmon-Smith M."/>
            <person name="Lail K."/>
            <person name="Tice H."/>
            <person name="Grimwood J."/>
            <person name="Bruce D."/>
            <person name="Barry K."/>
            <person name="Shu S."/>
            <person name="Lindquist E."/>
            <person name="Wang M."/>
            <person name="Pitluck S."/>
            <person name="Vogel J.P."/>
            <person name="Garvin D.F."/>
            <person name="Mockler T.C."/>
            <person name="Schmutz J."/>
            <person name="Rokhsar D."/>
            <person name="Bevan M.W."/>
        </authorList>
    </citation>
    <scope>NUCLEOTIDE SEQUENCE</scope>
    <source>
        <strain evidence="1">Bd21</strain>
    </source>
</reference>
<keyword evidence="3" id="KW-1185">Reference proteome</keyword>
<organism evidence="1">
    <name type="scientific">Brachypodium distachyon</name>
    <name type="common">Purple false brome</name>
    <name type="synonym">Trachynia distachya</name>
    <dbReference type="NCBI Taxonomy" id="15368"/>
    <lineage>
        <taxon>Eukaryota</taxon>
        <taxon>Viridiplantae</taxon>
        <taxon>Streptophyta</taxon>
        <taxon>Embryophyta</taxon>
        <taxon>Tracheophyta</taxon>
        <taxon>Spermatophyta</taxon>
        <taxon>Magnoliopsida</taxon>
        <taxon>Liliopsida</taxon>
        <taxon>Poales</taxon>
        <taxon>Poaceae</taxon>
        <taxon>BOP clade</taxon>
        <taxon>Pooideae</taxon>
        <taxon>Stipodae</taxon>
        <taxon>Brachypodieae</taxon>
        <taxon>Brachypodium</taxon>
    </lineage>
</organism>
<evidence type="ECO:0000313" key="3">
    <source>
        <dbReference type="Proteomes" id="UP000008810"/>
    </source>
</evidence>
<dbReference type="InParanoid" id="A0A2K2D8V0"/>
<dbReference type="Gramene" id="PNT70714">
    <property type="protein sequence ID" value="PNT70714"/>
    <property type="gene ID" value="BRADI_2g16666v3"/>
</dbReference>
<dbReference type="AlphaFoldDB" id="A0A2K2D8V0"/>
<name>A0A2K2D8V0_BRADI</name>
<dbReference type="EMBL" id="CM000881">
    <property type="protein sequence ID" value="PNT70714.1"/>
    <property type="molecule type" value="Genomic_DNA"/>
</dbReference>
<proteinExistence type="predicted"/>
<sequence length="99" mass="10467">MAEWRSAVCVSVGKQQGRMQDAQNRAWGGGCGLVSPVMRSSFVLGSFGRCHGTKLMLMQGAVAALGKQIRPGRAIAVLDPIANFVGFDGSSPSHPMFDD</sequence>